<keyword evidence="8" id="KW-1185">Reference proteome</keyword>
<keyword evidence="3" id="KW-0863">Zinc-finger</keyword>
<keyword evidence="4" id="KW-0862">Zinc</keyword>
<dbReference type="SUPFAM" id="SSF53098">
    <property type="entry name" value="Ribonuclease H-like"/>
    <property type="match status" value="1"/>
</dbReference>
<sequence length="403" mass="46462">MFKRKERKKTSSVCDFFVDVTLAHGTKKVKCKLCNAILHKTKGGTITQLLRHRDTYCPKRGVAATNQSVINVELGKMEYEVSKKDFKYKHAKVREAAAQMILVHEYQFSTMEHEFFNRFMRIATPYYESISRATVKNDVMATYKKEKKSLKATFLSVSKIIMFSDIAKSLELPEKKLILDVATCWNSTHTMLAAALEFRQVFPWFSACDANYLWLPEVEDWRRAEEVCKFLEIFREVTDSIMRICFFRRYKMTFITFCFPKIYNEVESKKNIELVSGSLLEVYKEYVLNHALHCSSVAKESGVVGSDLETYLEEGVYLCEVNSESQFDVIGWWKANNLKYKILSRMAVDILSIPITTVASEAAFSTSGRVIDPNRASLLTKTAEALICGGDWKFIMTKSRRKL</sequence>
<dbReference type="InterPro" id="IPR012337">
    <property type="entry name" value="RNaseH-like_sf"/>
</dbReference>
<reference evidence="7" key="1">
    <citation type="submission" date="2022-12" db="EMBL/GenBank/DDBJ databases">
        <title>Draft genome assemblies for two species of Escallonia (Escalloniales).</title>
        <authorList>
            <person name="Chanderbali A."/>
            <person name="Dervinis C."/>
            <person name="Anghel I."/>
            <person name="Soltis D."/>
            <person name="Soltis P."/>
            <person name="Zapata F."/>
        </authorList>
    </citation>
    <scope>NUCLEOTIDE SEQUENCE</scope>
    <source>
        <strain evidence="7">UCBG64.0493</strain>
        <tissue evidence="7">Leaf</tissue>
    </source>
</reference>
<evidence type="ECO:0000256" key="4">
    <source>
        <dbReference type="ARBA" id="ARBA00022833"/>
    </source>
</evidence>
<dbReference type="InterPro" id="IPR052035">
    <property type="entry name" value="ZnF_BED_domain_contain"/>
</dbReference>
<keyword evidence="5" id="KW-0539">Nucleus</keyword>
<evidence type="ECO:0000313" key="8">
    <source>
        <dbReference type="Proteomes" id="UP001188597"/>
    </source>
</evidence>
<evidence type="ECO:0000256" key="5">
    <source>
        <dbReference type="ARBA" id="ARBA00023242"/>
    </source>
</evidence>
<evidence type="ECO:0000256" key="1">
    <source>
        <dbReference type="ARBA" id="ARBA00004123"/>
    </source>
</evidence>
<organism evidence="7 8">
    <name type="scientific">Escallonia herrerae</name>
    <dbReference type="NCBI Taxonomy" id="1293975"/>
    <lineage>
        <taxon>Eukaryota</taxon>
        <taxon>Viridiplantae</taxon>
        <taxon>Streptophyta</taxon>
        <taxon>Embryophyta</taxon>
        <taxon>Tracheophyta</taxon>
        <taxon>Spermatophyta</taxon>
        <taxon>Magnoliopsida</taxon>
        <taxon>eudicotyledons</taxon>
        <taxon>Gunneridae</taxon>
        <taxon>Pentapetalae</taxon>
        <taxon>asterids</taxon>
        <taxon>campanulids</taxon>
        <taxon>Escalloniales</taxon>
        <taxon>Escalloniaceae</taxon>
        <taxon>Escallonia</taxon>
    </lineage>
</organism>
<dbReference type="EMBL" id="JAVXUP010001599">
    <property type="protein sequence ID" value="KAK3009885.1"/>
    <property type="molecule type" value="Genomic_DNA"/>
</dbReference>
<dbReference type="GO" id="GO:0046983">
    <property type="term" value="F:protein dimerization activity"/>
    <property type="evidence" value="ECO:0007669"/>
    <property type="project" value="InterPro"/>
</dbReference>
<evidence type="ECO:0000256" key="2">
    <source>
        <dbReference type="ARBA" id="ARBA00022723"/>
    </source>
</evidence>
<dbReference type="PANTHER" id="PTHR46481:SF10">
    <property type="entry name" value="ZINC FINGER BED DOMAIN-CONTAINING PROTEIN 39"/>
    <property type="match status" value="1"/>
</dbReference>
<dbReference type="InterPro" id="IPR008906">
    <property type="entry name" value="HATC_C_dom"/>
</dbReference>
<evidence type="ECO:0000259" key="6">
    <source>
        <dbReference type="Pfam" id="PF05699"/>
    </source>
</evidence>
<accession>A0AA89AP62</accession>
<dbReference type="PANTHER" id="PTHR46481">
    <property type="entry name" value="ZINC FINGER BED DOMAIN-CONTAINING PROTEIN 4"/>
    <property type="match status" value="1"/>
</dbReference>
<protein>
    <recommendedName>
        <fullName evidence="6">HAT C-terminal dimerisation domain-containing protein</fullName>
    </recommendedName>
</protein>
<dbReference type="Pfam" id="PF05699">
    <property type="entry name" value="Dimer_Tnp_hAT"/>
    <property type="match status" value="1"/>
</dbReference>
<dbReference type="Proteomes" id="UP001188597">
    <property type="component" value="Unassembled WGS sequence"/>
</dbReference>
<evidence type="ECO:0000256" key="3">
    <source>
        <dbReference type="ARBA" id="ARBA00022771"/>
    </source>
</evidence>
<comment type="caution">
    <text evidence="7">The sequence shown here is derived from an EMBL/GenBank/DDBJ whole genome shotgun (WGS) entry which is preliminary data.</text>
</comment>
<dbReference type="GO" id="GO:0005634">
    <property type="term" value="C:nucleus"/>
    <property type="evidence" value="ECO:0007669"/>
    <property type="project" value="UniProtKB-SubCell"/>
</dbReference>
<dbReference type="AlphaFoldDB" id="A0AA89AP62"/>
<comment type="subcellular location">
    <subcellularLocation>
        <location evidence="1">Nucleus</location>
    </subcellularLocation>
</comment>
<evidence type="ECO:0000313" key="7">
    <source>
        <dbReference type="EMBL" id="KAK3009885.1"/>
    </source>
</evidence>
<feature type="domain" description="HAT C-terminal dimerisation" evidence="6">
    <location>
        <begin position="307"/>
        <end position="392"/>
    </location>
</feature>
<proteinExistence type="predicted"/>
<dbReference type="GO" id="GO:0008270">
    <property type="term" value="F:zinc ion binding"/>
    <property type="evidence" value="ECO:0007669"/>
    <property type="project" value="UniProtKB-KW"/>
</dbReference>
<gene>
    <name evidence="7" type="ORF">RJ639_012129</name>
</gene>
<keyword evidence="2" id="KW-0479">Metal-binding</keyword>
<name>A0AA89AP62_9ASTE</name>